<name>A0ABM7Y288_9PROT</name>
<evidence type="ECO:0000256" key="4">
    <source>
        <dbReference type="ARBA" id="ARBA00032976"/>
    </source>
</evidence>
<evidence type="ECO:0000256" key="2">
    <source>
        <dbReference type="ARBA" id="ARBA00010973"/>
    </source>
</evidence>
<feature type="domain" description="NodB homology" evidence="5">
    <location>
        <begin position="7"/>
        <end position="194"/>
    </location>
</feature>
<dbReference type="Gene3D" id="3.20.20.370">
    <property type="entry name" value="Glycoside hydrolase/deacetylase"/>
    <property type="match status" value="1"/>
</dbReference>
<protein>
    <recommendedName>
        <fullName evidence="3">Chitooligosaccharide deacetylase</fullName>
    </recommendedName>
    <alternativeName>
        <fullName evidence="4">Nodulation protein B</fullName>
    </alternativeName>
</protein>
<dbReference type="PANTHER" id="PTHR10587">
    <property type="entry name" value="GLYCOSYL TRANSFERASE-RELATED"/>
    <property type="match status" value="1"/>
</dbReference>
<dbReference type="EMBL" id="AP025637">
    <property type="protein sequence ID" value="BDG71956.1"/>
    <property type="molecule type" value="Genomic_DNA"/>
</dbReference>
<dbReference type="Pfam" id="PF01522">
    <property type="entry name" value="Polysacc_deac_1"/>
    <property type="match status" value="1"/>
</dbReference>
<dbReference type="SUPFAM" id="SSF88713">
    <property type="entry name" value="Glycoside hydrolase/deacetylase"/>
    <property type="match status" value="1"/>
</dbReference>
<dbReference type="InterPro" id="IPR050248">
    <property type="entry name" value="Polysacc_deacetylase_ArnD"/>
</dbReference>
<accession>A0ABM7Y288</accession>
<evidence type="ECO:0000256" key="1">
    <source>
        <dbReference type="ARBA" id="ARBA00003236"/>
    </source>
</evidence>
<keyword evidence="7" id="KW-1185">Reference proteome</keyword>
<comment type="similarity">
    <text evidence="2">Belongs to the polysaccharide deacetylase family.</text>
</comment>
<reference evidence="6 7" key="1">
    <citation type="journal article" date="2016" name="Microbes Environ.">
        <title>Phylogenetically diverse aerobic anoxygenic phototrophic bacteria isolated from epilithic biofilms in Tama river, Japan.</title>
        <authorList>
            <person name="Hirose S."/>
            <person name="Matsuura K."/>
            <person name="Haruta S."/>
        </authorList>
    </citation>
    <scope>NUCLEOTIDE SEQUENCE [LARGE SCALE GENOMIC DNA]</scope>
    <source>
        <strain evidence="6 7">S08</strain>
    </source>
</reference>
<organism evidence="6 7">
    <name type="scientific">Roseomonas fluvialis</name>
    <dbReference type="NCBI Taxonomy" id="1750527"/>
    <lineage>
        <taxon>Bacteria</taxon>
        <taxon>Pseudomonadati</taxon>
        <taxon>Pseudomonadota</taxon>
        <taxon>Alphaproteobacteria</taxon>
        <taxon>Acetobacterales</taxon>
        <taxon>Roseomonadaceae</taxon>
        <taxon>Roseomonas</taxon>
    </lineage>
</organism>
<sequence>MRPAAAPSVTLTFDNGPDPEVTPAVLDVLRRRAIRATFFVVGARLAAPGARALAERAHAEGHWIGNHTFTHGTPLGDRTDRGHAAAEIARTDALIGDLAHPDRLFRPMGGGGRLGPHLLSIEARDHLATGAWTVVLWSAVPGDWRDADGWPDRAIAQCLDEAEPVLVLHDIAGGALRHLDSVLGRLADHGATFRQDFPAQCVPMRRGIAGPGLDAIVAAPLDPPRARPAA</sequence>
<dbReference type="Proteomes" id="UP000831327">
    <property type="component" value="Chromosome"/>
</dbReference>
<dbReference type="PROSITE" id="PS51677">
    <property type="entry name" value="NODB"/>
    <property type="match status" value="1"/>
</dbReference>
<dbReference type="InterPro" id="IPR002509">
    <property type="entry name" value="NODB_dom"/>
</dbReference>
<evidence type="ECO:0000259" key="5">
    <source>
        <dbReference type="PROSITE" id="PS51677"/>
    </source>
</evidence>
<dbReference type="CDD" id="cd10917">
    <property type="entry name" value="CE4_NodB_like_6s_7s"/>
    <property type="match status" value="1"/>
</dbReference>
<evidence type="ECO:0000313" key="6">
    <source>
        <dbReference type="EMBL" id="BDG71956.1"/>
    </source>
</evidence>
<evidence type="ECO:0000256" key="3">
    <source>
        <dbReference type="ARBA" id="ARBA00020071"/>
    </source>
</evidence>
<dbReference type="InterPro" id="IPR011330">
    <property type="entry name" value="Glyco_hydro/deAcase_b/a-brl"/>
</dbReference>
<gene>
    <name evidence="6" type="ORF">Rmf_18850</name>
</gene>
<evidence type="ECO:0000313" key="7">
    <source>
        <dbReference type="Proteomes" id="UP000831327"/>
    </source>
</evidence>
<proteinExistence type="inferred from homology"/>
<comment type="function">
    <text evidence="1">Is involved in generating a small heat-stable compound (Nod), an acylated oligomer of N-acetylglucosamine, that stimulates mitosis in various plant protoplasts.</text>
</comment>
<dbReference type="RefSeq" id="WP_244459176.1">
    <property type="nucleotide sequence ID" value="NZ_AP025637.1"/>
</dbReference>